<evidence type="ECO:0000256" key="1">
    <source>
        <dbReference type="SAM" id="MobiDB-lite"/>
    </source>
</evidence>
<reference evidence="2 3" key="1">
    <citation type="submission" date="2016-07" db="EMBL/GenBank/DDBJ databases">
        <title>Pervasive Adenine N6-methylation of Active Genes in Fungi.</title>
        <authorList>
            <consortium name="DOE Joint Genome Institute"/>
            <person name="Mondo S.J."/>
            <person name="Dannebaum R.O."/>
            <person name="Kuo R.C."/>
            <person name="Labutti K."/>
            <person name="Haridas S."/>
            <person name="Kuo A."/>
            <person name="Salamov A."/>
            <person name="Ahrendt S.R."/>
            <person name="Lipzen A."/>
            <person name="Sullivan W."/>
            <person name="Andreopoulos W.B."/>
            <person name="Clum A."/>
            <person name="Lindquist E."/>
            <person name="Daum C."/>
            <person name="Ramamoorthy G.K."/>
            <person name="Gryganskyi A."/>
            <person name="Culley D."/>
            <person name="Magnuson J.K."/>
            <person name="James T.Y."/>
            <person name="O'Malley M.A."/>
            <person name="Stajich J.E."/>
            <person name="Spatafora J.W."/>
            <person name="Visel A."/>
            <person name="Grigoriev I.V."/>
        </authorList>
    </citation>
    <scope>NUCLEOTIDE SEQUENCE [LARGE SCALE GENOMIC DNA]</scope>
    <source>
        <strain evidence="2 3">CBS 115471</strain>
    </source>
</reference>
<evidence type="ECO:0000313" key="2">
    <source>
        <dbReference type="EMBL" id="ORY17695.1"/>
    </source>
</evidence>
<evidence type="ECO:0000313" key="3">
    <source>
        <dbReference type="Proteomes" id="UP000193144"/>
    </source>
</evidence>
<accession>A0A1Y2A6K7</accession>
<dbReference type="EMBL" id="MCFA01000011">
    <property type="protein sequence ID" value="ORY17695.1"/>
    <property type="molecule type" value="Genomic_DNA"/>
</dbReference>
<dbReference type="Proteomes" id="UP000193144">
    <property type="component" value="Unassembled WGS sequence"/>
</dbReference>
<gene>
    <name evidence="2" type="ORF">BCR34DRAFT_24467</name>
</gene>
<organism evidence="2 3">
    <name type="scientific">Clohesyomyces aquaticus</name>
    <dbReference type="NCBI Taxonomy" id="1231657"/>
    <lineage>
        <taxon>Eukaryota</taxon>
        <taxon>Fungi</taxon>
        <taxon>Dikarya</taxon>
        <taxon>Ascomycota</taxon>
        <taxon>Pezizomycotina</taxon>
        <taxon>Dothideomycetes</taxon>
        <taxon>Pleosporomycetidae</taxon>
        <taxon>Pleosporales</taxon>
        <taxon>Lindgomycetaceae</taxon>
        <taxon>Clohesyomyces</taxon>
    </lineage>
</organism>
<feature type="region of interest" description="Disordered" evidence="1">
    <location>
        <begin position="24"/>
        <end position="55"/>
    </location>
</feature>
<keyword evidence="3" id="KW-1185">Reference proteome</keyword>
<dbReference type="AlphaFoldDB" id="A0A1Y2A6K7"/>
<name>A0A1Y2A6K7_9PLEO</name>
<proteinExistence type="predicted"/>
<comment type="caution">
    <text evidence="2">The sequence shown here is derived from an EMBL/GenBank/DDBJ whole genome shotgun (WGS) entry which is preliminary data.</text>
</comment>
<protein>
    <submittedName>
        <fullName evidence="2">Uncharacterized protein</fullName>
    </submittedName>
</protein>
<sequence length="215" mass="22460">MPSLHAVGNVITCSHACRALPAQSAGTSTLPPRDPPSPHTSSSHQRGGCRANPAPRDLSSLGSNLLFSNTASPLTTPLPAPSSAFSLHLYVPFGRAASNPTPQHQLSPAARPSNACVAATECTHDPIAYSGPPFADLIAAISSRDTPDHTVCLLPFCAPRSHCASNVDPLPRLRAASIGFQRATVPELFSSFRVRSPIPNSPSGCLSTSRLQMRG</sequence>